<protein>
    <submittedName>
        <fullName evidence="1">Uncharacterized protein</fullName>
    </submittedName>
</protein>
<evidence type="ECO:0000313" key="2">
    <source>
        <dbReference type="Proteomes" id="UP000236500"/>
    </source>
</evidence>
<dbReference type="RefSeq" id="WP_103034950.1">
    <property type="nucleotide sequence ID" value="NZ_MPDH01000014.1"/>
</dbReference>
<dbReference type="Proteomes" id="UP000236500">
    <property type="component" value="Unassembled WGS sequence"/>
</dbReference>
<comment type="caution">
    <text evidence="1">The sequence shown here is derived from an EMBL/GenBank/DDBJ whole genome shotgun (WGS) entry which is preliminary data.</text>
</comment>
<accession>A0ABX4XLC4</accession>
<name>A0ABX4XLC4_9LIST</name>
<reference evidence="1 2" key="1">
    <citation type="submission" date="2016-11" db="EMBL/GenBank/DDBJ databases">
        <title>Whole Genome Sequence of Listeria newyorkensis.</title>
        <authorList>
            <person name="Frink S."/>
            <person name="Morales C."/>
            <person name="Kiang D."/>
        </authorList>
    </citation>
    <scope>NUCLEOTIDE SEQUENCE [LARGE SCALE GENOMIC DNA]</scope>
    <source>
        <strain evidence="1 2">F1604011-044</strain>
    </source>
</reference>
<proteinExistence type="predicted"/>
<evidence type="ECO:0000313" key="1">
    <source>
        <dbReference type="EMBL" id="PNP90613.1"/>
    </source>
</evidence>
<dbReference type="EMBL" id="MPDH01000014">
    <property type="protein sequence ID" value="PNP90613.1"/>
    <property type="molecule type" value="Genomic_DNA"/>
</dbReference>
<keyword evidence="2" id="KW-1185">Reference proteome</keyword>
<organism evidence="1 2">
    <name type="scientific">Listeria newyorkensis</name>
    <dbReference type="NCBI Taxonomy" id="1497681"/>
    <lineage>
        <taxon>Bacteria</taxon>
        <taxon>Bacillati</taxon>
        <taxon>Bacillota</taxon>
        <taxon>Bacilli</taxon>
        <taxon>Bacillales</taxon>
        <taxon>Listeriaceae</taxon>
        <taxon>Listeria</taxon>
    </lineage>
</organism>
<sequence length="111" mass="12543">METYYVTLNKDGFIDNWTTEKIQGFQMIQSDAVLFTVLNCVKVLDGIAVIDEAQLEKETTAYWNTPPSDLDVIQQENANLLLYSAELEAMIQESQQHDADMLLVLAEKGVL</sequence>
<gene>
    <name evidence="1" type="ORF">BMT55_11575</name>
</gene>